<dbReference type="RefSeq" id="WP_138526108.1">
    <property type="nucleotide sequence ID" value="NZ_SWDV01000041.1"/>
</dbReference>
<protein>
    <submittedName>
        <fullName evidence="3">SDR family oxidoreductase</fullName>
    </submittedName>
</protein>
<evidence type="ECO:0000313" key="3">
    <source>
        <dbReference type="EMBL" id="TLX71307.1"/>
    </source>
</evidence>
<evidence type="ECO:0000313" key="4">
    <source>
        <dbReference type="Proteomes" id="UP000306635"/>
    </source>
</evidence>
<organism evidence="3 4">
    <name type="scientific">Pseudomonas nicosulfuronedens</name>
    <dbReference type="NCBI Taxonomy" id="2571105"/>
    <lineage>
        <taxon>Bacteria</taxon>
        <taxon>Pseudomonadati</taxon>
        <taxon>Pseudomonadota</taxon>
        <taxon>Gammaproteobacteria</taxon>
        <taxon>Pseudomonadales</taxon>
        <taxon>Pseudomonadaceae</taxon>
        <taxon>Pseudomonas</taxon>
    </lineage>
</organism>
<dbReference type="InterPro" id="IPR036291">
    <property type="entry name" value="NAD(P)-bd_dom_sf"/>
</dbReference>
<dbReference type="NCBIfam" id="NF005559">
    <property type="entry name" value="PRK07231.1"/>
    <property type="match status" value="1"/>
</dbReference>
<keyword evidence="4" id="KW-1185">Reference proteome</keyword>
<proteinExistence type="inferred from homology"/>
<dbReference type="Proteomes" id="UP000306635">
    <property type="component" value="Unassembled WGS sequence"/>
</dbReference>
<dbReference type="PRINTS" id="PR00081">
    <property type="entry name" value="GDHRDH"/>
</dbReference>
<accession>A0A5R9QQB1</accession>
<dbReference type="InterPro" id="IPR002347">
    <property type="entry name" value="SDR_fam"/>
</dbReference>
<dbReference type="Pfam" id="PF13561">
    <property type="entry name" value="adh_short_C2"/>
    <property type="match status" value="1"/>
</dbReference>
<dbReference type="SUPFAM" id="SSF51735">
    <property type="entry name" value="NAD(P)-binding Rossmann-fold domains"/>
    <property type="match status" value="1"/>
</dbReference>
<dbReference type="PROSITE" id="PS00061">
    <property type="entry name" value="ADH_SHORT"/>
    <property type="match status" value="1"/>
</dbReference>
<dbReference type="CDD" id="cd05233">
    <property type="entry name" value="SDR_c"/>
    <property type="match status" value="1"/>
</dbReference>
<dbReference type="PANTHER" id="PTHR43639:SF1">
    <property type="entry name" value="SHORT-CHAIN DEHYDROGENASE_REDUCTASE FAMILY PROTEIN"/>
    <property type="match status" value="1"/>
</dbReference>
<reference evidence="3 4" key="1">
    <citation type="submission" date="2019-04" db="EMBL/GenBank/DDBJ databases">
        <authorList>
            <person name="Li M."/>
        </authorList>
    </citation>
    <scope>NUCLEOTIDE SEQUENCE [LARGE SCALE GENOMIC DNA]</scope>
    <source>
        <strain evidence="3 4">LAM1902</strain>
    </source>
</reference>
<dbReference type="FunFam" id="3.40.50.720:FF:000084">
    <property type="entry name" value="Short-chain dehydrogenase reductase"/>
    <property type="match status" value="1"/>
</dbReference>
<evidence type="ECO:0000256" key="1">
    <source>
        <dbReference type="ARBA" id="ARBA00006484"/>
    </source>
</evidence>
<dbReference type="OrthoDB" id="9806974at2"/>
<dbReference type="GO" id="GO:0016491">
    <property type="term" value="F:oxidoreductase activity"/>
    <property type="evidence" value="ECO:0007669"/>
    <property type="project" value="UniProtKB-KW"/>
</dbReference>
<sequence length="258" mass="26433">MTTQNAFRLDDKTAVVTGAAAGIGRCIAETFADVGARVVVADIDLDAARAVAEAIVAGGGQARAVKVDVSNEGEVAALFDAALAAYGSLDVLVNNAAIFPKRPFLEVDTEFWDRLQAVNLRGTFLCLRECILRMKERGGGAIVNISSVSSMQAVVHHNATYNASKAGVNSLTRTTALEFGGDGIRVNAVLPGGIPTPGARAASAAIELKGPILSPGRVPLGGMGGVEDIANAALFLASPAARYITGQLLAVDGGFLIS</sequence>
<dbReference type="GeneID" id="300409011"/>
<evidence type="ECO:0000256" key="2">
    <source>
        <dbReference type="ARBA" id="ARBA00023002"/>
    </source>
</evidence>
<dbReference type="PRINTS" id="PR00080">
    <property type="entry name" value="SDRFAMILY"/>
</dbReference>
<comment type="caution">
    <text evidence="3">The sequence shown here is derived from an EMBL/GenBank/DDBJ whole genome shotgun (WGS) entry which is preliminary data.</text>
</comment>
<dbReference type="InterPro" id="IPR020904">
    <property type="entry name" value="Sc_DH/Rdtase_CS"/>
</dbReference>
<dbReference type="EMBL" id="SWDV01000041">
    <property type="protein sequence ID" value="TLX71307.1"/>
    <property type="molecule type" value="Genomic_DNA"/>
</dbReference>
<name>A0A5R9QQB1_9PSED</name>
<gene>
    <name evidence="3" type="ORF">FAS41_25340</name>
</gene>
<dbReference type="AlphaFoldDB" id="A0A5R9QQB1"/>
<keyword evidence="2" id="KW-0560">Oxidoreductase</keyword>
<dbReference type="PANTHER" id="PTHR43639">
    <property type="entry name" value="OXIDOREDUCTASE, SHORT-CHAIN DEHYDROGENASE/REDUCTASE FAMILY (AFU_ORTHOLOGUE AFUA_5G02870)"/>
    <property type="match status" value="1"/>
</dbReference>
<dbReference type="Gene3D" id="3.40.50.720">
    <property type="entry name" value="NAD(P)-binding Rossmann-like Domain"/>
    <property type="match status" value="1"/>
</dbReference>
<comment type="similarity">
    <text evidence="1">Belongs to the short-chain dehydrogenases/reductases (SDR) family.</text>
</comment>